<evidence type="ECO:0000313" key="2">
    <source>
        <dbReference type="Proteomes" id="UP000053630"/>
    </source>
</evidence>
<gene>
    <name evidence="1" type="ORF">FOMMEDRAFT_163916</name>
</gene>
<name>R7SFZ7_FOMME</name>
<accession>R7SFZ7</accession>
<dbReference type="RefSeq" id="XP_007272407.1">
    <property type="nucleotide sequence ID" value="XM_007272345.1"/>
</dbReference>
<dbReference type="EMBL" id="JH719067">
    <property type="protein sequence ID" value="EJC97330.1"/>
    <property type="molecule type" value="Genomic_DNA"/>
</dbReference>
<sequence length="233" mass="25410">MFMYNHSYCTTLSPTLFAPRTFTFLSAVHDTISNKVSSSYRLPLPSRVRSHHPLHPLPSSQNVPEIHLCNHTRRLSTASLAAQISLFNALDPNLGAPLTLAARRRSTASASTTCSTSIHTRTQFNLQGPSNDQSVVMKTTSNGPRTHPSSSVADAVGKRTRRGAAHHTLQVLKFDSLSANSSLYGCPFGYPHTTCSSDGSTADAVITVEPLNALAFWWSVWIWSRDGPGNRHP</sequence>
<proteinExistence type="predicted"/>
<organism evidence="1 2">
    <name type="scientific">Fomitiporia mediterranea (strain MF3/22)</name>
    <name type="common">Grapevine white-rot fungus</name>
    <dbReference type="NCBI Taxonomy" id="694068"/>
    <lineage>
        <taxon>Eukaryota</taxon>
        <taxon>Fungi</taxon>
        <taxon>Dikarya</taxon>
        <taxon>Basidiomycota</taxon>
        <taxon>Agaricomycotina</taxon>
        <taxon>Agaricomycetes</taxon>
        <taxon>Hymenochaetales</taxon>
        <taxon>Hymenochaetaceae</taxon>
        <taxon>Fomitiporia</taxon>
    </lineage>
</organism>
<dbReference type="KEGG" id="fme:FOMMEDRAFT_163916"/>
<protein>
    <submittedName>
        <fullName evidence="1">Uncharacterized protein</fullName>
    </submittedName>
</protein>
<dbReference type="AlphaFoldDB" id="R7SFZ7"/>
<dbReference type="GeneID" id="18676073"/>
<dbReference type="Proteomes" id="UP000053630">
    <property type="component" value="Unassembled WGS sequence"/>
</dbReference>
<keyword evidence="2" id="KW-1185">Reference proteome</keyword>
<evidence type="ECO:0000313" key="1">
    <source>
        <dbReference type="EMBL" id="EJC97330.1"/>
    </source>
</evidence>
<reference evidence="2" key="1">
    <citation type="journal article" date="2012" name="Science">
        <title>The Paleozoic origin of enzymatic lignin decomposition reconstructed from 31 fungal genomes.</title>
        <authorList>
            <person name="Floudas D."/>
            <person name="Binder M."/>
            <person name="Riley R."/>
            <person name="Barry K."/>
            <person name="Blanchette R.A."/>
            <person name="Henrissat B."/>
            <person name="Martinez A.T."/>
            <person name="Otillar R."/>
            <person name="Spatafora J.W."/>
            <person name="Yadav J.S."/>
            <person name="Aerts A."/>
            <person name="Benoit I."/>
            <person name="Boyd A."/>
            <person name="Carlson A."/>
            <person name="Copeland A."/>
            <person name="Coutinho P.M."/>
            <person name="de Vries R.P."/>
            <person name="Ferreira P."/>
            <person name="Findley K."/>
            <person name="Foster B."/>
            <person name="Gaskell J."/>
            <person name="Glotzer D."/>
            <person name="Gorecki P."/>
            <person name="Heitman J."/>
            <person name="Hesse C."/>
            <person name="Hori C."/>
            <person name="Igarashi K."/>
            <person name="Jurgens J.A."/>
            <person name="Kallen N."/>
            <person name="Kersten P."/>
            <person name="Kohler A."/>
            <person name="Kuees U."/>
            <person name="Kumar T.K.A."/>
            <person name="Kuo A."/>
            <person name="LaButti K."/>
            <person name="Larrondo L.F."/>
            <person name="Lindquist E."/>
            <person name="Ling A."/>
            <person name="Lombard V."/>
            <person name="Lucas S."/>
            <person name="Lundell T."/>
            <person name="Martin R."/>
            <person name="McLaughlin D.J."/>
            <person name="Morgenstern I."/>
            <person name="Morin E."/>
            <person name="Murat C."/>
            <person name="Nagy L.G."/>
            <person name="Nolan M."/>
            <person name="Ohm R.A."/>
            <person name="Patyshakuliyeva A."/>
            <person name="Rokas A."/>
            <person name="Ruiz-Duenas F.J."/>
            <person name="Sabat G."/>
            <person name="Salamov A."/>
            <person name="Samejima M."/>
            <person name="Schmutz J."/>
            <person name="Slot J.C."/>
            <person name="St John F."/>
            <person name="Stenlid J."/>
            <person name="Sun H."/>
            <person name="Sun S."/>
            <person name="Syed K."/>
            <person name="Tsang A."/>
            <person name="Wiebenga A."/>
            <person name="Young D."/>
            <person name="Pisabarro A."/>
            <person name="Eastwood D.C."/>
            <person name="Martin F."/>
            <person name="Cullen D."/>
            <person name="Grigoriev I.V."/>
            <person name="Hibbett D.S."/>
        </authorList>
    </citation>
    <scope>NUCLEOTIDE SEQUENCE [LARGE SCALE GENOMIC DNA]</scope>
    <source>
        <strain evidence="2">MF3/22</strain>
    </source>
</reference>